<dbReference type="Pfam" id="PF00589">
    <property type="entry name" value="Phage_integrase"/>
    <property type="match status" value="1"/>
</dbReference>
<dbReference type="PANTHER" id="PTHR30349">
    <property type="entry name" value="PHAGE INTEGRASE-RELATED"/>
    <property type="match status" value="1"/>
</dbReference>
<dbReference type="SUPFAM" id="SSF56349">
    <property type="entry name" value="DNA breaking-rejoining enzymes"/>
    <property type="match status" value="1"/>
</dbReference>
<keyword evidence="6" id="KW-1185">Reference proteome</keyword>
<accession>A0ABV9L3B1</accession>
<gene>
    <name evidence="5" type="ORF">ACFO6W_23985</name>
</gene>
<dbReference type="Proteomes" id="UP001596023">
    <property type="component" value="Unassembled WGS sequence"/>
</dbReference>
<keyword evidence="2" id="KW-0238">DNA-binding</keyword>
<feature type="domain" description="Tyr recombinase" evidence="4">
    <location>
        <begin position="209"/>
        <end position="406"/>
    </location>
</feature>
<comment type="caution">
    <text evidence="5">The sequence shown here is derived from an EMBL/GenBank/DDBJ whole genome shotgun (WGS) entry which is preliminary data.</text>
</comment>
<dbReference type="Pfam" id="PF13102">
    <property type="entry name" value="Phage_int_SAM_5"/>
    <property type="match status" value="1"/>
</dbReference>
<keyword evidence="3" id="KW-0233">DNA recombination</keyword>
<dbReference type="InterPro" id="IPR011010">
    <property type="entry name" value="DNA_brk_join_enz"/>
</dbReference>
<protein>
    <submittedName>
        <fullName evidence="5">Phage integrase SAM-like domain-containing protein</fullName>
    </submittedName>
</protein>
<evidence type="ECO:0000256" key="2">
    <source>
        <dbReference type="ARBA" id="ARBA00023125"/>
    </source>
</evidence>
<evidence type="ECO:0000256" key="3">
    <source>
        <dbReference type="ARBA" id="ARBA00023172"/>
    </source>
</evidence>
<dbReference type="InterPro" id="IPR025269">
    <property type="entry name" value="SAM-like_dom"/>
</dbReference>
<reference evidence="6" key="1">
    <citation type="journal article" date="2019" name="Int. J. Syst. Evol. Microbiol.">
        <title>The Global Catalogue of Microorganisms (GCM) 10K type strain sequencing project: providing services to taxonomists for standard genome sequencing and annotation.</title>
        <authorList>
            <consortium name="The Broad Institute Genomics Platform"/>
            <consortium name="The Broad Institute Genome Sequencing Center for Infectious Disease"/>
            <person name="Wu L."/>
            <person name="Ma J."/>
        </authorList>
    </citation>
    <scope>NUCLEOTIDE SEQUENCE [LARGE SCALE GENOMIC DNA]</scope>
    <source>
        <strain evidence="6">CCUG 66188</strain>
    </source>
</reference>
<evidence type="ECO:0000313" key="6">
    <source>
        <dbReference type="Proteomes" id="UP001596023"/>
    </source>
</evidence>
<dbReference type="PANTHER" id="PTHR30349:SF64">
    <property type="entry name" value="PROPHAGE INTEGRASE INTD-RELATED"/>
    <property type="match status" value="1"/>
</dbReference>
<dbReference type="EMBL" id="JBHSGN010000156">
    <property type="protein sequence ID" value="MFC4676747.1"/>
    <property type="molecule type" value="Genomic_DNA"/>
</dbReference>
<proteinExistence type="inferred from homology"/>
<dbReference type="RefSeq" id="WP_380001277.1">
    <property type="nucleotide sequence ID" value="NZ_JBHSGN010000156.1"/>
</dbReference>
<dbReference type="InterPro" id="IPR002104">
    <property type="entry name" value="Integrase_catalytic"/>
</dbReference>
<comment type="similarity">
    <text evidence="1">Belongs to the 'phage' integrase family.</text>
</comment>
<evidence type="ECO:0000259" key="4">
    <source>
        <dbReference type="PROSITE" id="PS51898"/>
    </source>
</evidence>
<dbReference type="InterPro" id="IPR013762">
    <property type="entry name" value="Integrase-like_cat_sf"/>
</dbReference>
<sequence>MSFIYRPSSRGTDYVGSLNMRFIHHRKIKQLSIPFKLYPEEWNADQQRIVHKYPERESYILQAEKYLAQSKSLFEQAVCLLEKDGHYDVEDIALHFRYDSSDMSLQQLVRQLSCELVRFGQERTARAYRTAAYGLIEFNKGKDIPLIHIDNFLIRSYERSMKEKGRSLNTISFYMRNLRAIYNKAVRKGFIENKNENPFLEVYTGVDKTRKRALNQEEILRLHNLKFSQFSDSEKVPDSLSDVSLYKAWRLFFFCFHTRGMSFVDMAYLRKDNIQGELIRYYRKKTGQMIEIKITPRLQSLIDSFANDVKNSPYLFPIIHDDNKSKRLYYESGLRQQNRYLKILASQANIDKSLSTHVSRHSWATMAKKENLPIWVISESLGHNNEKTTYTYLASLDRSVLDNANDIVSASIDINPRKQLFATD</sequence>
<name>A0ABV9L3B1_9BACT</name>
<dbReference type="InterPro" id="IPR010998">
    <property type="entry name" value="Integrase_recombinase_N"/>
</dbReference>
<dbReference type="Gene3D" id="1.10.150.130">
    <property type="match status" value="1"/>
</dbReference>
<dbReference type="InterPro" id="IPR050090">
    <property type="entry name" value="Tyrosine_recombinase_XerCD"/>
</dbReference>
<dbReference type="Gene3D" id="1.10.443.10">
    <property type="entry name" value="Intergrase catalytic core"/>
    <property type="match status" value="1"/>
</dbReference>
<evidence type="ECO:0000256" key="1">
    <source>
        <dbReference type="ARBA" id="ARBA00008857"/>
    </source>
</evidence>
<dbReference type="PROSITE" id="PS51898">
    <property type="entry name" value="TYR_RECOMBINASE"/>
    <property type="match status" value="1"/>
</dbReference>
<evidence type="ECO:0000313" key="5">
    <source>
        <dbReference type="EMBL" id="MFC4676747.1"/>
    </source>
</evidence>
<organism evidence="5 6">
    <name type="scientific">Dysgonomonas termitidis</name>
    <dbReference type="NCBI Taxonomy" id="1516126"/>
    <lineage>
        <taxon>Bacteria</taxon>
        <taxon>Pseudomonadati</taxon>
        <taxon>Bacteroidota</taxon>
        <taxon>Bacteroidia</taxon>
        <taxon>Bacteroidales</taxon>
        <taxon>Dysgonomonadaceae</taxon>
        <taxon>Dysgonomonas</taxon>
    </lineage>
</organism>